<proteinExistence type="predicted"/>
<dbReference type="AlphaFoldDB" id="B0MKP9"/>
<dbReference type="EMBL" id="ABCA03000032">
    <property type="protein sequence ID" value="EDS01744.1"/>
    <property type="molecule type" value="Genomic_DNA"/>
</dbReference>
<evidence type="ECO:0000313" key="1">
    <source>
        <dbReference type="EMBL" id="EDS01744.1"/>
    </source>
</evidence>
<name>B0MKP9_9FIRM</name>
<dbReference type="Proteomes" id="UP000005326">
    <property type="component" value="Unassembled WGS sequence"/>
</dbReference>
<reference evidence="1" key="1">
    <citation type="submission" date="2007-10" db="EMBL/GenBank/DDBJ databases">
        <authorList>
            <person name="Fulton L."/>
            <person name="Clifton S."/>
            <person name="Fulton B."/>
            <person name="Xu J."/>
            <person name="Minx P."/>
            <person name="Pepin K.H."/>
            <person name="Johnson M."/>
            <person name="Thiruvilangam P."/>
            <person name="Bhonagiri V."/>
            <person name="Nash W.E."/>
            <person name="Mardis E.R."/>
            <person name="Wilson R.K."/>
        </authorList>
    </citation>
    <scope>NUCLEOTIDE SEQUENCE [LARGE SCALE GENOMIC DNA]</scope>
    <source>
        <strain evidence="1">DSM 15702</strain>
    </source>
</reference>
<reference evidence="1" key="2">
    <citation type="submission" date="2014-06" db="EMBL/GenBank/DDBJ databases">
        <title>Draft genome sequence of Eubacterium siraeum (DSM 15702).</title>
        <authorList>
            <person name="Sudarsanam P."/>
            <person name="Ley R."/>
            <person name="Guruge J."/>
            <person name="Turnbaugh P.J."/>
            <person name="Mahowald M."/>
            <person name="Liep D."/>
            <person name="Gordon J."/>
        </authorList>
    </citation>
    <scope>NUCLEOTIDE SEQUENCE</scope>
    <source>
        <strain evidence="1">DSM 15702</strain>
    </source>
</reference>
<protein>
    <submittedName>
        <fullName evidence="1">Uncharacterized protein</fullName>
    </submittedName>
</protein>
<keyword evidence="2" id="KW-1185">Reference proteome</keyword>
<evidence type="ECO:0000313" key="2">
    <source>
        <dbReference type="Proteomes" id="UP000005326"/>
    </source>
</evidence>
<sequence>MQYAFTRKNYYTALRCGIQAFFKNLKIEITIKNLRIFVHID</sequence>
<gene>
    <name evidence="1" type="ORF">EUBSIR_00396</name>
</gene>
<comment type="caution">
    <text evidence="1">The sequence shown here is derived from an EMBL/GenBank/DDBJ whole genome shotgun (WGS) entry which is preliminary data.</text>
</comment>
<accession>B0MKP9</accession>
<organism evidence="1 2">
    <name type="scientific">[Eubacterium] siraeum DSM 15702</name>
    <dbReference type="NCBI Taxonomy" id="428128"/>
    <lineage>
        <taxon>Bacteria</taxon>
        <taxon>Bacillati</taxon>
        <taxon>Bacillota</taxon>
        <taxon>Clostridia</taxon>
        <taxon>Eubacteriales</taxon>
        <taxon>Oscillospiraceae</taxon>
        <taxon>Oscillospiraceae incertae sedis</taxon>
    </lineage>
</organism>